<reference evidence="1 2" key="1">
    <citation type="submission" date="2016-08" db="EMBL/GenBank/DDBJ databases">
        <title>Complete Genome Sequence Of The Indigo Reducing Clostridium isatidis DSM15098.</title>
        <authorList>
            <person name="Little G.T."/>
            <person name="Minton N.P."/>
        </authorList>
    </citation>
    <scope>NUCLEOTIDE SEQUENCE [LARGE SCALE GENOMIC DNA]</scope>
    <source>
        <strain evidence="1 2">DSM 15098</strain>
    </source>
</reference>
<name>A0A343JCW0_9CLOT</name>
<keyword evidence="2" id="KW-1185">Reference proteome</keyword>
<accession>A0A343JCW0</accession>
<dbReference type="KEGG" id="cia:BEN51_07705"/>
<gene>
    <name evidence="1" type="ORF">BEN51_07705</name>
</gene>
<dbReference type="EMBL" id="CP016786">
    <property type="protein sequence ID" value="ASW43368.1"/>
    <property type="molecule type" value="Genomic_DNA"/>
</dbReference>
<organism evidence="1 2">
    <name type="scientific">Clostridium isatidis</name>
    <dbReference type="NCBI Taxonomy" id="182773"/>
    <lineage>
        <taxon>Bacteria</taxon>
        <taxon>Bacillati</taxon>
        <taxon>Bacillota</taxon>
        <taxon>Clostridia</taxon>
        <taxon>Eubacteriales</taxon>
        <taxon>Clostridiaceae</taxon>
        <taxon>Clostridium</taxon>
    </lineage>
</organism>
<dbReference type="Proteomes" id="UP000264883">
    <property type="component" value="Chromosome"/>
</dbReference>
<proteinExistence type="predicted"/>
<dbReference type="AlphaFoldDB" id="A0A343JCW0"/>
<evidence type="ECO:0000313" key="2">
    <source>
        <dbReference type="Proteomes" id="UP000264883"/>
    </source>
</evidence>
<sequence>MERAIHQLEKLGELLNKGYRVQYYFVSLSPIVRKVIIDDYYKEYKELLRTCVEEGLSIKGITLQYNGSEIIAREGLKIEF</sequence>
<protein>
    <submittedName>
        <fullName evidence="1">Uncharacterized protein</fullName>
    </submittedName>
</protein>
<evidence type="ECO:0000313" key="1">
    <source>
        <dbReference type="EMBL" id="ASW43368.1"/>
    </source>
</evidence>
<dbReference type="Gene3D" id="3.40.1350.60">
    <property type="match status" value="1"/>
</dbReference>